<name>A0A7Y9FH86_9CELL</name>
<dbReference type="Proteomes" id="UP000618382">
    <property type="component" value="Unassembled WGS sequence"/>
</dbReference>
<evidence type="ECO:0008006" key="7">
    <source>
        <dbReference type="Google" id="ProtNLM"/>
    </source>
</evidence>
<feature type="transmembrane region" description="Helical" evidence="2">
    <location>
        <begin position="37"/>
        <end position="57"/>
    </location>
</feature>
<evidence type="ECO:0000256" key="1">
    <source>
        <dbReference type="SAM" id="MobiDB-lite"/>
    </source>
</evidence>
<reference evidence="4 5" key="1">
    <citation type="submission" date="2020-07" db="EMBL/GenBank/DDBJ databases">
        <title>Sequencing the genomes of 1000 actinobacteria strains.</title>
        <authorList>
            <person name="Klenk H.-P."/>
        </authorList>
    </citation>
    <scope>NUCLEOTIDE SEQUENCE [LARGE SCALE GENOMIC DNA]</scope>
    <source>
        <strain evidence="4 5">DSM 24482</strain>
    </source>
</reference>
<evidence type="ECO:0000313" key="4">
    <source>
        <dbReference type="EMBL" id="NYD87311.1"/>
    </source>
</evidence>
<feature type="region of interest" description="Disordered" evidence="1">
    <location>
        <begin position="1"/>
        <end position="32"/>
    </location>
</feature>
<evidence type="ECO:0000313" key="3">
    <source>
        <dbReference type="EMBL" id="GIG34229.1"/>
    </source>
</evidence>
<dbReference type="RefSeq" id="WP_140460639.1">
    <property type="nucleotide sequence ID" value="NZ_BAABFI010000023.1"/>
</dbReference>
<comment type="caution">
    <text evidence="4">The sequence shown here is derived from an EMBL/GenBank/DDBJ whole genome shotgun (WGS) entry which is preliminary data.</text>
</comment>
<dbReference type="EMBL" id="JACCBK010000001">
    <property type="protein sequence ID" value="NYD87311.1"/>
    <property type="molecule type" value="Genomic_DNA"/>
</dbReference>
<reference evidence="3 6" key="2">
    <citation type="submission" date="2021-01" db="EMBL/GenBank/DDBJ databases">
        <title>Whole genome shotgun sequence of Cellulomonas oligotrophica NBRC 109435.</title>
        <authorList>
            <person name="Komaki H."/>
            <person name="Tamura T."/>
        </authorList>
    </citation>
    <scope>NUCLEOTIDE SEQUENCE [LARGE SCALE GENOMIC DNA]</scope>
    <source>
        <strain evidence="3 6">NBRC 109435</strain>
    </source>
</reference>
<evidence type="ECO:0000313" key="6">
    <source>
        <dbReference type="Proteomes" id="UP000618382"/>
    </source>
</evidence>
<sequence length="609" mass="61638">MSTRDDAAPTAASTGADDEPASGAPAGPRRTRHARRAGVVVAVLLVVLLALAGWVAWRGYQAATALQDARDQLADVDLDPADAGAATTDLSADLVAVRESTARARSATDDPVWALAEHVPWVGAQLEAVRVVSVAVDDLATDALPALDAVGTLLDGALRTPDGQVDVDALQVAADEVGAAAATTSRARAQVDGLDPDGLVGALAGPVGDVQATLAEADERLAPAAGALALLPPMLGADEPRTYLVLALNTAELRTAGGIVGSVTAVRADAGALEVVAQRSTADLPPLDEPVLPLAEQELAVHTDALGRWVQNATATPEFPRTAELVAARWARDVGGAVDGVVATDPVAVGALVGALGGVDDPDGGELSGDGLVGALLREAYLAHPDGADADAYFATVAASVLDAVTSGRGDAPALLDAVRGTVDERRVRVWSARPAEQEVLAGTVVGGTFLDPGHDDVVGLFLNDATQGKVGAYLATDVTFTDARCTGEQPAVTVVLDLAYDPPADVASFPLVVTGTADGVPVGSLATTVSVWSASGDPVPTLRRDGTVVGGDRDDVDGRTVQRISSVLVPGQDQRITVEVPLHDGAATVRTTPTLTSPGEHAFACGTG</sequence>
<evidence type="ECO:0000256" key="2">
    <source>
        <dbReference type="SAM" id="Phobius"/>
    </source>
</evidence>
<organism evidence="4 5">
    <name type="scientific">Cellulomonas oligotrophica</name>
    <dbReference type="NCBI Taxonomy" id="931536"/>
    <lineage>
        <taxon>Bacteria</taxon>
        <taxon>Bacillati</taxon>
        <taxon>Actinomycetota</taxon>
        <taxon>Actinomycetes</taxon>
        <taxon>Micrococcales</taxon>
        <taxon>Cellulomonadaceae</taxon>
        <taxon>Cellulomonas</taxon>
    </lineage>
</organism>
<protein>
    <recommendedName>
        <fullName evidence="7">DUF4012 domain-containing protein</fullName>
    </recommendedName>
</protein>
<keyword evidence="2" id="KW-0812">Transmembrane</keyword>
<proteinExistence type="predicted"/>
<gene>
    <name evidence="4" type="ORF">BKA21_002860</name>
    <name evidence="3" type="ORF">Col01nite_33880</name>
</gene>
<evidence type="ECO:0000313" key="5">
    <source>
        <dbReference type="Proteomes" id="UP000577956"/>
    </source>
</evidence>
<dbReference type="EMBL" id="BONN01000014">
    <property type="protein sequence ID" value="GIG34229.1"/>
    <property type="molecule type" value="Genomic_DNA"/>
</dbReference>
<dbReference type="AlphaFoldDB" id="A0A7Y9FH86"/>
<accession>A0A7Y9FH86</accession>
<keyword evidence="2" id="KW-1133">Transmembrane helix</keyword>
<keyword evidence="2" id="KW-0472">Membrane</keyword>
<dbReference type="InterPro" id="IPR025101">
    <property type="entry name" value="DUF4012"/>
</dbReference>
<keyword evidence="6" id="KW-1185">Reference proteome</keyword>
<dbReference type="Proteomes" id="UP000577956">
    <property type="component" value="Unassembled WGS sequence"/>
</dbReference>
<dbReference type="Pfam" id="PF13196">
    <property type="entry name" value="DUF4012"/>
    <property type="match status" value="1"/>
</dbReference>